<reference evidence="1 2" key="1">
    <citation type="submission" date="2019-08" db="EMBL/GenBank/DDBJ databases">
        <title>In-depth cultivation of the pig gut microbiome towards novel bacterial diversity and tailored functional studies.</title>
        <authorList>
            <person name="Wylensek D."/>
            <person name="Hitch T.C.A."/>
            <person name="Clavel T."/>
        </authorList>
    </citation>
    <scope>NUCLEOTIDE SEQUENCE [LARGE SCALE GENOMIC DNA]</scope>
    <source>
        <strain evidence="1 2">WCA-693-APC-MOT-I</strain>
    </source>
</reference>
<accession>A0A6L5Y374</accession>
<comment type="caution">
    <text evidence="1">The sequence shown here is derived from an EMBL/GenBank/DDBJ whole genome shotgun (WGS) entry which is preliminary data.</text>
</comment>
<protein>
    <submittedName>
        <fullName evidence="1">Uncharacterized protein</fullName>
    </submittedName>
</protein>
<sequence length="72" mass="8392">MRGFKWIGTATNNKTGQYYVMYGRKGIVTLYETDKEFSEKKKTDMSFKMSAKGMIGFACEHKEMSFNQNLTR</sequence>
<gene>
    <name evidence="1" type="ORF">FYJ58_11955</name>
</gene>
<dbReference type="RefSeq" id="WP_154519978.1">
    <property type="nucleotide sequence ID" value="NZ_VUMT01000022.1"/>
</dbReference>
<keyword evidence="2" id="KW-1185">Reference proteome</keyword>
<organism evidence="1 2">
    <name type="scientific">Velocimicrobium porci</name>
    <dbReference type="NCBI Taxonomy" id="2606634"/>
    <lineage>
        <taxon>Bacteria</taxon>
        <taxon>Bacillati</taxon>
        <taxon>Bacillota</taxon>
        <taxon>Clostridia</taxon>
        <taxon>Lachnospirales</taxon>
        <taxon>Lachnospiraceae</taxon>
        <taxon>Velocimicrobium</taxon>
    </lineage>
</organism>
<proteinExistence type="predicted"/>
<name>A0A6L5Y374_9FIRM</name>
<dbReference type="EMBL" id="VUMT01000022">
    <property type="protein sequence ID" value="MSS64583.1"/>
    <property type="molecule type" value="Genomic_DNA"/>
</dbReference>
<dbReference type="Proteomes" id="UP000482209">
    <property type="component" value="Unassembled WGS sequence"/>
</dbReference>
<dbReference type="AlphaFoldDB" id="A0A6L5Y374"/>
<evidence type="ECO:0000313" key="1">
    <source>
        <dbReference type="EMBL" id="MSS64583.1"/>
    </source>
</evidence>
<evidence type="ECO:0000313" key="2">
    <source>
        <dbReference type="Proteomes" id="UP000482209"/>
    </source>
</evidence>